<sequence>MEKLHSSKINKPFRLGNEKSVRHILAKFSLWASARPKRSLRFTEQKSPCGNGKLLKMRQTASETAFVLSIISKKALHTFIKLPADMSLTLRLVGVAGYPLNGLRKEINASLSKPVDAYLEASRFEQGREEMHLSSTEERVEVLENWILIEVLHETDCKRRQRSVVKMPGLSNKSRGRQSRA</sequence>
<evidence type="ECO:0000313" key="1">
    <source>
        <dbReference type="EMBL" id="OKP13317.1"/>
    </source>
</evidence>
<comment type="caution">
    <text evidence="1">The sequence shown here is derived from an EMBL/GenBank/DDBJ whole genome shotgun (WGS) entry which is preliminary data.</text>
</comment>
<protein>
    <submittedName>
        <fullName evidence="1">Uncharacterized protein</fullName>
    </submittedName>
</protein>
<accession>A0A1Q5ULH3</accession>
<keyword evidence="2" id="KW-1185">Reference proteome</keyword>
<proteinExistence type="predicted"/>
<dbReference type="EMBL" id="MNBE01000135">
    <property type="protein sequence ID" value="OKP13317.1"/>
    <property type="molecule type" value="Genomic_DNA"/>
</dbReference>
<organism evidence="1 2">
    <name type="scientific">Penicillium subrubescens</name>
    <dbReference type="NCBI Taxonomy" id="1316194"/>
    <lineage>
        <taxon>Eukaryota</taxon>
        <taxon>Fungi</taxon>
        <taxon>Dikarya</taxon>
        <taxon>Ascomycota</taxon>
        <taxon>Pezizomycotina</taxon>
        <taxon>Eurotiomycetes</taxon>
        <taxon>Eurotiomycetidae</taxon>
        <taxon>Eurotiales</taxon>
        <taxon>Aspergillaceae</taxon>
        <taxon>Penicillium</taxon>
    </lineage>
</organism>
<dbReference type="Proteomes" id="UP000186955">
    <property type="component" value="Unassembled WGS sequence"/>
</dbReference>
<reference evidence="1 2" key="1">
    <citation type="submission" date="2016-10" db="EMBL/GenBank/DDBJ databases">
        <title>Genome sequence of the ascomycete fungus Penicillium subrubescens.</title>
        <authorList>
            <person name="De Vries R.P."/>
            <person name="Peng M."/>
            <person name="Dilokpimol A."/>
            <person name="Hilden K."/>
            <person name="Makela M.R."/>
            <person name="Grigoriev I."/>
            <person name="Riley R."/>
            <person name="Granchi Z."/>
        </authorList>
    </citation>
    <scope>NUCLEOTIDE SEQUENCE [LARGE SCALE GENOMIC DNA]</scope>
    <source>
        <strain evidence="1 2">CBS 132785</strain>
    </source>
</reference>
<dbReference type="AlphaFoldDB" id="A0A1Q5ULH3"/>
<gene>
    <name evidence="1" type="ORF">PENSUB_992</name>
</gene>
<evidence type="ECO:0000313" key="2">
    <source>
        <dbReference type="Proteomes" id="UP000186955"/>
    </source>
</evidence>
<name>A0A1Q5ULH3_9EURO</name>